<accession>A0AA48LYG1</accession>
<sequence length="100" mass="11314">MATPKNPPDFNALTAFFCPYADEVYGSIEKMIDAGWEGLVESEAKVAKAFIDDLLSGHYTENELREVWRNSKAAIAPFRGKEGSCRAFLESIRERYPKYS</sequence>
<organism evidence="1">
    <name type="scientific">freshwater sediment metagenome</name>
    <dbReference type="NCBI Taxonomy" id="556182"/>
    <lineage>
        <taxon>unclassified sequences</taxon>
        <taxon>metagenomes</taxon>
        <taxon>ecological metagenomes</taxon>
    </lineage>
</organism>
<dbReference type="EMBL" id="OY288114">
    <property type="protein sequence ID" value="CAJ0851844.1"/>
    <property type="molecule type" value="Genomic_DNA"/>
</dbReference>
<proteinExistence type="predicted"/>
<evidence type="ECO:0000313" key="1">
    <source>
        <dbReference type="EMBL" id="CAJ0851844.1"/>
    </source>
</evidence>
<reference evidence="1" key="1">
    <citation type="submission" date="2023-07" db="EMBL/GenBank/DDBJ databases">
        <authorList>
            <person name="Pelsma A.J. K."/>
        </authorList>
    </citation>
    <scope>NUCLEOTIDE SEQUENCE</scope>
</reference>
<evidence type="ECO:0008006" key="2">
    <source>
        <dbReference type="Google" id="ProtNLM"/>
    </source>
</evidence>
<gene>
    <name evidence="1" type="ORF">AMST5_00478</name>
</gene>
<protein>
    <recommendedName>
        <fullName evidence="2">CdiI immunity protein domain-containing protein</fullName>
    </recommendedName>
</protein>
<name>A0AA48LYG1_9ZZZZ</name>
<dbReference type="AlphaFoldDB" id="A0AA48LYG1"/>